<keyword evidence="2" id="KW-0812">Transmembrane</keyword>
<protein>
    <submittedName>
        <fullName evidence="3">Uncharacterized protein</fullName>
    </submittedName>
</protein>
<name>A0A4Y7SXI6_COPMI</name>
<evidence type="ECO:0000313" key="4">
    <source>
        <dbReference type="Proteomes" id="UP000298030"/>
    </source>
</evidence>
<evidence type="ECO:0000256" key="1">
    <source>
        <dbReference type="SAM" id="MobiDB-lite"/>
    </source>
</evidence>
<keyword evidence="2" id="KW-0472">Membrane</keyword>
<comment type="caution">
    <text evidence="3">The sequence shown here is derived from an EMBL/GenBank/DDBJ whole genome shotgun (WGS) entry which is preliminary data.</text>
</comment>
<evidence type="ECO:0000313" key="3">
    <source>
        <dbReference type="EMBL" id="TEB25949.1"/>
    </source>
</evidence>
<gene>
    <name evidence="3" type="ORF">FA13DRAFT_1122505</name>
</gene>
<feature type="transmembrane region" description="Helical" evidence="2">
    <location>
        <begin position="218"/>
        <end position="236"/>
    </location>
</feature>
<proteinExistence type="predicted"/>
<dbReference type="EMBL" id="QPFP01000052">
    <property type="protein sequence ID" value="TEB25949.1"/>
    <property type="molecule type" value="Genomic_DNA"/>
</dbReference>
<feature type="region of interest" description="Disordered" evidence="1">
    <location>
        <begin position="1"/>
        <end position="24"/>
    </location>
</feature>
<organism evidence="3 4">
    <name type="scientific">Coprinellus micaceus</name>
    <name type="common">Glistening ink-cap mushroom</name>
    <name type="synonym">Coprinus micaceus</name>
    <dbReference type="NCBI Taxonomy" id="71717"/>
    <lineage>
        <taxon>Eukaryota</taxon>
        <taxon>Fungi</taxon>
        <taxon>Dikarya</taxon>
        <taxon>Basidiomycota</taxon>
        <taxon>Agaricomycotina</taxon>
        <taxon>Agaricomycetes</taxon>
        <taxon>Agaricomycetidae</taxon>
        <taxon>Agaricales</taxon>
        <taxon>Agaricineae</taxon>
        <taxon>Psathyrellaceae</taxon>
        <taxon>Coprinellus</taxon>
    </lineage>
</organism>
<dbReference type="AlphaFoldDB" id="A0A4Y7SXI6"/>
<accession>A0A4Y7SXI6</accession>
<dbReference type="Proteomes" id="UP000298030">
    <property type="component" value="Unassembled WGS sequence"/>
</dbReference>
<keyword evidence="2" id="KW-1133">Transmembrane helix</keyword>
<evidence type="ECO:0000256" key="2">
    <source>
        <dbReference type="SAM" id="Phobius"/>
    </source>
</evidence>
<sequence length="269" mass="30205">MQASDSREESEMDTAKSHKSRRNTISFGVSTRAARFLMRPLSRPSPFHSTLLPMSVRPSANKQMNNASGGWAKKTRRGLVGNRRGGSTNHGVSTTLSHERQAHVDLEKTLLNDDAGPMDYDDGDGSGDVDVERRDVEMHEDEDDEHSMFNWDSEQSLLRDLMDEGYDLFFSSIYLLPLPRRAPSNRYPHRCSGFSTPLNNVQAKNDPIADYMRSSSSFSFWMMVFLEFAGSLGFLWPIGRPNDTPLCGYLGHPVSTMTLVFCSPGRNGR</sequence>
<keyword evidence="4" id="KW-1185">Reference proteome</keyword>
<reference evidence="3 4" key="1">
    <citation type="journal article" date="2019" name="Nat. Ecol. Evol.">
        <title>Megaphylogeny resolves global patterns of mushroom evolution.</title>
        <authorList>
            <person name="Varga T."/>
            <person name="Krizsan K."/>
            <person name="Foldi C."/>
            <person name="Dima B."/>
            <person name="Sanchez-Garcia M."/>
            <person name="Sanchez-Ramirez S."/>
            <person name="Szollosi G.J."/>
            <person name="Szarkandi J.G."/>
            <person name="Papp V."/>
            <person name="Albert L."/>
            <person name="Andreopoulos W."/>
            <person name="Angelini C."/>
            <person name="Antonin V."/>
            <person name="Barry K.W."/>
            <person name="Bougher N.L."/>
            <person name="Buchanan P."/>
            <person name="Buyck B."/>
            <person name="Bense V."/>
            <person name="Catcheside P."/>
            <person name="Chovatia M."/>
            <person name="Cooper J."/>
            <person name="Damon W."/>
            <person name="Desjardin D."/>
            <person name="Finy P."/>
            <person name="Geml J."/>
            <person name="Haridas S."/>
            <person name="Hughes K."/>
            <person name="Justo A."/>
            <person name="Karasinski D."/>
            <person name="Kautmanova I."/>
            <person name="Kiss B."/>
            <person name="Kocsube S."/>
            <person name="Kotiranta H."/>
            <person name="LaButti K.M."/>
            <person name="Lechner B.E."/>
            <person name="Liimatainen K."/>
            <person name="Lipzen A."/>
            <person name="Lukacs Z."/>
            <person name="Mihaltcheva S."/>
            <person name="Morgado L.N."/>
            <person name="Niskanen T."/>
            <person name="Noordeloos M.E."/>
            <person name="Ohm R.A."/>
            <person name="Ortiz-Santana B."/>
            <person name="Ovrebo C."/>
            <person name="Racz N."/>
            <person name="Riley R."/>
            <person name="Savchenko A."/>
            <person name="Shiryaev A."/>
            <person name="Soop K."/>
            <person name="Spirin V."/>
            <person name="Szebenyi C."/>
            <person name="Tomsovsky M."/>
            <person name="Tulloss R.E."/>
            <person name="Uehling J."/>
            <person name="Grigoriev I.V."/>
            <person name="Vagvolgyi C."/>
            <person name="Papp T."/>
            <person name="Martin F.M."/>
            <person name="Miettinen O."/>
            <person name="Hibbett D.S."/>
            <person name="Nagy L.G."/>
        </authorList>
    </citation>
    <scope>NUCLEOTIDE SEQUENCE [LARGE SCALE GENOMIC DNA]</scope>
    <source>
        <strain evidence="3 4">FP101781</strain>
    </source>
</reference>
<feature type="compositionally biased region" description="Basic and acidic residues" evidence="1">
    <location>
        <begin position="1"/>
        <end position="16"/>
    </location>
</feature>